<dbReference type="HOGENOM" id="CLU_010119_6_0_1"/>
<dbReference type="OrthoDB" id="288590at2759"/>
<dbReference type="GO" id="GO:0051213">
    <property type="term" value="F:dioxygenase activity"/>
    <property type="evidence" value="ECO:0007669"/>
    <property type="project" value="UniProtKB-KW"/>
</dbReference>
<dbReference type="Gene3D" id="2.60.120.330">
    <property type="entry name" value="B-lactam Antibiotic, Isopenicillin N Synthase, Chain"/>
    <property type="match status" value="1"/>
</dbReference>
<dbReference type="InterPro" id="IPR026992">
    <property type="entry name" value="DIOX_N"/>
</dbReference>
<gene>
    <name evidence="4" type="ORF">F503_04642</name>
</gene>
<dbReference type="STRING" id="1262450.S3BUG9"/>
<evidence type="ECO:0000313" key="4">
    <source>
        <dbReference type="EMBL" id="EPE04127.1"/>
    </source>
</evidence>
<evidence type="ECO:0000256" key="1">
    <source>
        <dbReference type="ARBA" id="ARBA00008056"/>
    </source>
</evidence>
<organism evidence="4 5">
    <name type="scientific">Ophiostoma piceae (strain UAMH 11346)</name>
    <name type="common">Sap stain fungus</name>
    <dbReference type="NCBI Taxonomy" id="1262450"/>
    <lineage>
        <taxon>Eukaryota</taxon>
        <taxon>Fungi</taxon>
        <taxon>Dikarya</taxon>
        <taxon>Ascomycota</taxon>
        <taxon>Pezizomycotina</taxon>
        <taxon>Sordariomycetes</taxon>
        <taxon>Sordariomycetidae</taxon>
        <taxon>Ophiostomatales</taxon>
        <taxon>Ophiostomataceae</taxon>
        <taxon>Ophiostoma</taxon>
    </lineage>
</organism>
<dbReference type="InterPro" id="IPR027443">
    <property type="entry name" value="IPNS-like_sf"/>
</dbReference>
<accession>S3BUG9</accession>
<dbReference type="PROSITE" id="PS51471">
    <property type="entry name" value="FE2OG_OXY"/>
    <property type="match status" value="1"/>
</dbReference>
<keyword evidence="2" id="KW-0560">Oxidoreductase</keyword>
<keyword evidence="2" id="KW-0408">Iron</keyword>
<dbReference type="GO" id="GO:0044283">
    <property type="term" value="P:small molecule biosynthetic process"/>
    <property type="evidence" value="ECO:0007669"/>
    <property type="project" value="UniProtKB-ARBA"/>
</dbReference>
<dbReference type="AlphaFoldDB" id="S3BUG9"/>
<dbReference type="SUPFAM" id="SSF51197">
    <property type="entry name" value="Clavaminate synthase-like"/>
    <property type="match status" value="1"/>
</dbReference>
<dbReference type="PRINTS" id="PR00682">
    <property type="entry name" value="IPNSYNTHASE"/>
</dbReference>
<name>S3BUG9_OPHP1</name>
<evidence type="ECO:0000256" key="2">
    <source>
        <dbReference type="RuleBase" id="RU003682"/>
    </source>
</evidence>
<dbReference type="InterPro" id="IPR050231">
    <property type="entry name" value="Iron_ascorbate_oxido_reductase"/>
</dbReference>
<dbReference type="VEuPathDB" id="FungiDB:F503_04642"/>
<feature type="domain" description="Fe2OG dioxygenase" evidence="3">
    <location>
        <begin position="168"/>
        <end position="274"/>
    </location>
</feature>
<keyword evidence="2" id="KW-0479">Metal-binding</keyword>
<dbReference type="Proteomes" id="UP000016923">
    <property type="component" value="Unassembled WGS sequence"/>
</dbReference>
<proteinExistence type="inferred from homology"/>
<dbReference type="InterPro" id="IPR005123">
    <property type="entry name" value="Oxoglu/Fe-dep_dioxygenase_dom"/>
</dbReference>
<dbReference type="EMBL" id="KE148162">
    <property type="protein sequence ID" value="EPE04127.1"/>
    <property type="molecule type" value="Genomic_DNA"/>
</dbReference>
<keyword evidence="4" id="KW-0223">Dioxygenase</keyword>
<reference evidence="4 5" key="1">
    <citation type="journal article" date="2013" name="BMC Genomics">
        <title>The genome and transcriptome of the pine saprophyte Ophiostoma piceae, and a comparison with the bark beetle-associated pine pathogen Grosmannia clavigera.</title>
        <authorList>
            <person name="Haridas S."/>
            <person name="Wang Y."/>
            <person name="Lim L."/>
            <person name="Massoumi Alamouti S."/>
            <person name="Jackman S."/>
            <person name="Docking R."/>
            <person name="Robertson G."/>
            <person name="Birol I."/>
            <person name="Bohlmann J."/>
            <person name="Breuil C."/>
        </authorList>
    </citation>
    <scope>NUCLEOTIDE SEQUENCE [LARGE SCALE GENOMIC DNA]</scope>
    <source>
        <strain evidence="4 5">UAMH 11346</strain>
    </source>
</reference>
<evidence type="ECO:0000313" key="5">
    <source>
        <dbReference type="Proteomes" id="UP000016923"/>
    </source>
</evidence>
<evidence type="ECO:0000259" key="3">
    <source>
        <dbReference type="PROSITE" id="PS51471"/>
    </source>
</evidence>
<dbReference type="PANTHER" id="PTHR47990">
    <property type="entry name" value="2-OXOGLUTARATE (2OG) AND FE(II)-DEPENDENT OXYGENASE SUPERFAMILY PROTEIN-RELATED"/>
    <property type="match status" value="1"/>
</dbReference>
<protein>
    <submittedName>
        <fullName evidence="4">Oxoglutarate 3-dioxygenase</fullName>
    </submittedName>
</protein>
<dbReference type="GO" id="GO:0046872">
    <property type="term" value="F:metal ion binding"/>
    <property type="evidence" value="ECO:0007669"/>
    <property type="project" value="UniProtKB-KW"/>
</dbReference>
<dbReference type="Pfam" id="PF14226">
    <property type="entry name" value="DIOX_N"/>
    <property type="match status" value="1"/>
</dbReference>
<comment type="similarity">
    <text evidence="1 2">Belongs to the iron/ascorbate-dependent oxidoreductase family.</text>
</comment>
<dbReference type="OMA" id="QHEAIDY"/>
<dbReference type="InterPro" id="IPR044861">
    <property type="entry name" value="IPNS-like_FE2OG_OXY"/>
</dbReference>
<sequence>MAATLPIIDFGPFLDPSTSLEEKRKTAAELDRACRDVGFFYIKNHGVPKDMIDAMLVAARHFFENTTRKEKERLAMRKTSEGGDNARGWLEVIKEDAGSHEAVDFYRPVESSGPPYVTGEGPNLWPSSPPGFQELAMQYTERVTDLGTSVMKAIALALGVDDNVFLTRIDKAFWNLRILGYEGRKAKSEKYAGIGQHTDFGILTFLLSDETPKALQVLSKSGEWIWADPIEGCYVCNIGDMLSEWTRNAYKSTLHRVCHNSDSLRISIPLFFDPNWDAFISPVLPSTNPEEEDENRGIKYREKFIQSVDVPLWRDPLTPPDSD</sequence>
<dbReference type="Pfam" id="PF03171">
    <property type="entry name" value="2OG-FeII_Oxy"/>
    <property type="match status" value="1"/>
</dbReference>
<dbReference type="eggNOG" id="KOG0143">
    <property type="taxonomic scope" value="Eukaryota"/>
</dbReference>
<keyword evidence="5" id="KW-1185">Reference proteome</keyword>